<reference evidence="3 4" key="1">
    <citation type="submission" date="2017-01" db="EMBL/GenBank/DDBJ databases">
        <authorList>
            <person name="Mah S.A."/>
            <person name="Swanson W.J."/>
            <person name="Moy G.W."/>
            <person name="Vacquier V.D."/>
        </authorList>
    </citation>
    <scope>NUCLEOTIDE SEQUENCE [LARGE SCALE GENOMIC DNA]</scope>
    <source>
        <strain evidence="3 4">M9</strain>
    </source>
</reference>
<dbReference type="EMBL" id="FTPK01000001">
    <property type="protein sequence ID" value="SIT65903.1"/>
    <property type="molecule type" value="Genomic_DNA"/>
</dbReference>
<keyword evidence="1" id="KW-0472">Membrane</keyword>
<dbReference type="CDD" id="cd16328">
    <property type="entry name" value="RseA_N"/>
    <property type="match status" value="1"/>
</dbReference>
<dbReference type="InterPro" id="IPR005572">
    <property type="entry name" value="Anti-sigma_E_RseA_N"/>
</dbReference>
<evidence type="ECO:0000256" key="1">
    <source>
        <dbReference type="SAM" id="Phobius"/>
    </source>
</evidence>
<dbReference type="PANTHER" id="PTHR38104:SF1">
    <property type="entry name" value="ANTI-SIGMA-E FACTOR RSEA"/>
    <property type="match status" value="1"/>
</dbReference>
<dbReference type="SUPFAM" id="SSF89069">
    <property type="entry name" value="N-terminal, cytoplasmic domain of anti-sigmaE factor RseA"/>
    <property type="match status" value="1"/>
</dbReference>
<evidence type="ECO:0000313" key="3">
    <source>
        <dbReference type="EMBL" id="SIT65903.1"/>
    </source>
</evidence>
<keyword evidence="1" id="KW-1133">Transmembrane helix</keyword>
<dbReference type="Proteomes" id="UP000223759">
    <property type="component" value="Unassembled WGS sequence"/>
</dbReference>
<dbReference type="Gene3D" id="1.10.10.880">
    <property type="entry name" value="Anti sigma-E protein RseA, N-terminal domain"/>
    <property type="match status" value="1"/>
</dbReference>
<organism evidence="3 4">
    <name type="scientific">Ectothiorhodosinus mongolicus</name>
    <dbReference type="NCBI Taxonomy" id="233100"/>
    <lineage>
        <taxon>Bacteria</taxon>
        <taxon>Pseudomonadati</taxon>
        <taxon>Pseudomonadota</taxon>
        <taxon>Gammaproteobacteria</taxon>
        <taxon>Chromatiales</taxon>
        <taxon>Ectothiorhodospiraceae</taxon>
        <taxon>Ectothiorhodosinus</taxon>
    </lineage>
</organism>
<evidence type="ECO:0000259" key="2">
    <source>
        <dbReference type="Pfam" id="PF03872"/>
    </source>
</evidence>
<feature type="transmembrane region" description="Helical" evidence="1">
    <location>
        <begin position="88"/>
        <end position="108"/>
    </location>
</feature>
<protein>
    <submittedName>
        <fullName evidence="3">Sigma-E factor negative regulatory protein RseA</fullName>
    </submittedName>
</protein>
<dbReference type="Pfam" id="PF03872">
    <property type="entry name" value="RseA_N"/>
    <property type="match status" value="1"/>
</dbReference>
<feature type="domain" description="Anti sigma-E protein RseA N-terminal" evidence="2">
    <location>
        <begin position="6"/>
        <end position="84"/>
    </location>
</feature>
<gene>
    <name evidence="3" type="ORF">SAMN05216526_0359</name>
</gene>
<keyword evidence="1" id="KW-0812">Transmembrane</keyword>
<dbReference type="OrthoDB" id="5298512at2"/>
<dbReference type="GO" id="GO:0016989">
    <property type="term" value="F:sigma factor antagonist activity"/>
    <property type="evidence" value="ECO:0007669"/>
    <property type="project" value="InterPro"/>
</dbReference>
<proteinExistence type="predicted"/>
<dbReference type="AlphaFoldDB" id="A0A1R3VQR9"/>
<dbReference type="InterPro" id="IPR036147">
    <property type="entry name" value="Anti-sigma_E_RseA_N_sf"/>
</dbReference>
<dbReference type="InterPro" id="IPR052383">
    <property type="entry name" value="Anti-sigma-E_RseA-like"/>
</dbReference>
<dbReference type="RefSeq" id="WP_076754407.1">
    <property type="nucleotide sequence ID" value="NZ_CP023018.1"/>
</dbReference>
<keyword evidence="4" id="KW-1185">Reference proteome</keyword>
<dbReference type="STRING" id="233100.SAMN05216526_0359"/>
<sequence>MSVSKEERLSALIDGEAGAFEQRRLMDELQHDAELRGRYSRYHLMGDVMRGARWQADTDLSARIQAAMADEPLEKAPFWVRQRRPLKAVGGIGVAAGVALAILVGVQFTTTSVGPDLSPVVATAPTTQPATSAPSAAAQPVASAPAGQLPWLGQESPAWASPQYSPLTQPTLTSGGIDINHQLINRYMQNHAESTMGRAPVAVSVGVPVSGGN</sequence>
<evidence type="ECO:0000313" key="4">
    <source>
        <dbReference type="Proteomes" id="UP000223759"/>
    </source>
</evidence>
<dbReference type="PANTHER" id="PTHR38104">
    <property type="match status" value="1"/>
</dbReference>
<name>A0A1R3VQR9_9GAMM</name>
<accession>A0A1R3VQR9</accession>